<dbReference type="OrthoDB" id="79480at2759"/>
<keyword evidence="3" id="KW-1185">Reference proteome</keyword>
<feature type="region of interest" description="Disordered" evidence="1">
    <location>
        <begin position="1"/>
        <end position="67"/>
    </location>
</feature>
<accession>A0A423WRG7</accession>
<proteinExistence type="predicted"/>
<feature type="compositionally biased region" description="Polar residues" evidence="1">
    <location>
        <begin position="1"/>
        <end position="12"/>
    </location>
</feature>
<dbReference type="Proteomes" id="UP000283895">
    <property type="component" value="Unassembled WGS sequence"/>
</dbReference>
<sequence>MPLMSISPNIQELDSPGRKRSHDAYSEEEVPSKGLPQLKSEQASGTGKRFPATSNLFPLDPTPSDTK</sequence>
<evidence type="ECO:0000313" key="3">
    <source>
        <dbReference type="Proteomes" id="UP000283895"/>
    </source>
</evidence>
<dbReference type="EMBL" id="LKEA01000011">
    <property type="protein sequence ID" value="ROW06115.1"/>
    <property type="molecule type" value="Genomic_DNA"/>
</dbReference>
<evidence type="ECO:0000256" key="1">
    <source>
        <dbReference type="SAM" id="MobiDB-lite"/>
    </source>
</evidence>
<reference evidence="2 3" key="1">
    <citation type="submission" date="2015-09" db="EMBL/GenBank/DDBJ databases">
        <title>Host preference determinants of Valsa canker pathogens revealed by comparative genomics.</title>
        <authorList>
            <person name="Yin Z."/>
            <person name="Huang L."/>
        </authorList>
    </citation>
    <scope>NUCLEOTIDE SEQUENCE [LARGE SCALE GENOMIC DNA]</scope>
    <source>
        <strain evidence="2 3">03-1</strain>
    </source>
</reference>
<comment type="caution">
    <text evidence="2">The sequence shown here is derived from an EMBL/GenBank/DDBJ whole genome shotgun (WGS) entry which is preliminary data.</text>
</comment>
<evidence type="ECO:0000313" key="2">
    <source>
        <dbReference type="EMBL" id="ROW06115.1"/>
    </source>
</evidence>
<name>A0A423WRG7_9PEZI</name>
<organism evidence="2 3">
    <name type="scientific">Cytospora schulzeri</name>
    <dbReference type="NCBI Taxonomy" id="448051"/>
    <lineage>
        <taxon>Eukaryota</taxon>
        <taxon>Fungi</taxon>
        <taxon>Dikarya</taxon>
        <taxon>Ascomycota</taxon>
        <taxon>Pezizomycotina</taxon>
        <taxon>Sordariomycetes</taxon>
        <taxon>Sordariomycetidae</taxon>
        <taxon>Diaporthales</taxon>
        <taxon>Cytosporaceae</taxon>
        <taxon>Cytospora</taxon>
    </lineage>
</organism>
<protein>
    <submittedName>
        <fullName evidence="2">Uncharacterized protein</fullName>
    </submittedName>
</protein>
<dbReference type="AlphaFoldDB" id="A0A423WRG7"/>
<gene>
    <name evidence="2" type="ORF">VMCG_04586</name>
</gene>